<feature type="region of interest" description="Disordered" evidence="1">
    <location>
        <begin position="339"/>
        <end position="366"/>
    </location>
</feature>
<feature type="region of interest" description="Disordered" evidence="1">
    <location>
        <begin position="1"/>
        <end position="32"/>
    </location>
</feature>
<name>A0AAI8VQN0_9PEZI</name>
<feature type="region of interest" description="Disordered" evidence="1">
    <location>
        <begin position="47"/>
        <end position="132"/>
    </location>
</feature>
<protein>
    <submittedName>
        <fullName evidence="2">Uu.00g137070.m01.CDS01</fullName>
    </submittedName>
</protein>
<dbReference type="EMBL" id="CAUWAG010000012">
    <property type="protein sequence ID" value="CAJ2508681.1"/>
    <property type="molecule type" value="Genomic_DNA"/>
</dbReference>
<gene>
    <name evidence="2" type="ORF">KHLLAP_LOCUS9149</name>
</gene>
<dbReference type="AlphaFoldDB" id="A0AAI8VQN0"/>
<accession>A0AAI8VQN0</accession>
<sequence length="366" mass="40863">MPPRDTPGQKRPNTRGVMKNKPRNLAERNSKLEAEQARLAVIEEQLKTTNDSSSLRKAEALRKEIEKDRMDLDDPDNAEPDSSGVKEEDGLFVPHSPAPGAQELKSNHARGSNSPKAGDTSKTDVDDDGEETVSPQDILEELSPGSNHNDDGDVKHVGWVPGVRGVPHVIVQYGPQSVSRYRMKRQSDVSTPLIKDEARNLSANRPGENKINGRYEFTKGCIKGIQGVAWVHPDNDEDPLKLLNPKNWPRKGEGKRRTTPYTLVKVKLLNGYKDGVPQYVKSWETRSTVRRLWSVSYPPPTTDIMMGDKILIPKNQSIKSADVAIIMAAKRFEEKYQKYRTEEGKGGEERSPSPDPALKIGMEVNE</sequence>
<dbReference type="Proteomes" id="UP001295740">
    <property type="component" value="Unassembled WGS sequence"/>
</dbReference>
<comment type="caution">
    <text evidence="2">The sequence shown here is derived from an EMBL/GenBank/DDBJ whole genome shotgun (WGS) entry which is preliminary data.</text>
</comment>
<proteinExistence type="predicted"/>
<reference evidence="2" key="1">
    <citation type="submission" date="2023-10" db="EMBL/GenBank/DDBJ databases">
        <authorList>
            <person name="Hackl T."/>
        </authorList>
    </citation>
    <scope>NUCLEOTIDE SEQUENCE</scope>
</reference>
<keyword evidence="3" id="KW-1185">Reference proteome</keyword>
<organism evidence="2 3">
    <name type="scientific">Anthostomella pinea</name>
    <dbReference type="NCBI Taxonomy" id="933095"/>
    <lineage>
        <taxon>Eukaryota</taxon>
        <taxon>Fungi</taxon>
        <taxon>Dikarya</taxon>
        <taxon>Ascomycota</taxon>
        <taxon>Pezizomycotina</taxon>
        <taxon>Sordariomycetes</taxon>
        <taxon>Xylariomycetidae</taxon>
        <taxon>Xylariales</taxon>
        <taxon>Xylariaceae</taxon>
        <taxon>Anthostomella</taxon>
    </lineage>
</organism>
<evidence type="ECO:0000256" key="1">
    <source>
        <dbReference type="SAM" id="MobiDB-lite"/>
    </source>
</evidence>
<evidence type="ECO:0000313" key="3">
    <source>
        <dbReference type="Proteomes" id="UP001295740"/>
    </source>
</evidence>
<feature type="compositionally biased region" description="Basic and acidic residues" evidence="1">
    <location>
        <begin position="339"/>
        <end position="352"/>
    </location>
</feature>
<feature type="compositionally biased region" description="Basic and acidic residues" evidence="1">
    <location>
        <begin position="54"/>
        <end position="72"/>
    </location>
</feature>
<evidence type="ECO:0000313" key="2">
    <source>
        <dbReference type="EMBL" id="CAJ2508681.1"/>
    </source>
</evidence>